<reference evidence="5 6" key="1">
    <citation type="submission" date="2018-03" db="EMBL/GenBank/DDBJ databases">
        <title>Rhodobacter blasticus.</title>
        <authorList>
            <person name="Meyer T.E."/>
            <person name="Miller S."/>
            <person name="Lodha T."/>
            <person name="Gandham S."/>
            <person name="Chintalapati S."/>
            <person name="Chintalapati V.R."/>
        </authorList>
    </citation>
    <scope>NUCLEOTIDE SEQUENCE [LARGE SCALE GENOMIC DNA]</scope>
    <source>
        <strain evidence="5 6">DSM 2131</strain>
    </source>
</reference>
<sequence>MPMTALTGTRLRERRLAAGLRQADLAERAAISPSYLNLIEHNRRNVTPEVLARLAAALGIEPQALAEASAGALLDDLRSAAAALPAAEAEVARAEDFAGRFPGWAALTAALHGRSVALERAVAALNDRLSHDPHLSAALHELLSALAGVRATAAILAETPDLAADWRDRFHRNLYQDSERLAEGAEALVAYLDRSEAAADEGVTAPQDEVELWLAARGWHLPEVEGGDPAALGPELEALASGAARVLARAHVTQAAEDAAALPQPAFAQALAEDGPDPARLAARFGCGLLAAMRRIALLPGAKAGLVTCDASGTLLFRKPADGFALPRFGAACPLWPLYAALGRPGAPVEALVAPPGPDGQVFRCLAFAETRLPLGFAGPELRLAAMLILPDPAPRGTRAVLPVGPTCRICPRGGCPARREPSILGEAAA</sequence>
<dbReference type="RefSeq" id="WP_107674216.1">
    <property type="nucleotide sequence ID" value="NZ_PZKE01000015.1"/>
</dbReference>
<evidence type="ECO:0000256" key="2">
    <source>
        <dbReference type="ARBA" id="ARBA00023125"/>
    </source>
</evidence>
<protein>
    <submittedName>
        <fullName evidence="5">XRE family transcriptional regulator</fullName>
    </submittedName>
</protein>
<dbReference type="Proteomes" id="UP000241362">
    <property type="component" value="Unassembled WGS sequence"/>
</dbReference>
<organism evidence="5 6">
    <name type="scientific">Fuscovulum blasticum DSM 2131</name>
    <dbReference type="NCBI Taxonomy" id="1188250"/>
    <lineage>
        <taxon>Bacteria</taxon>
        <taxon>Pseudomonadati</taxon>
        <taxon>Pseudomonadota</taxon>
        <taxon>Alphaproteobacteria</taxon>
        <taxon>Rhodobacterales</taxon>
        <taxon>Paracoccaceae</taxon>
        <taxon>Pseudogemmobacter</taxon>
    </lineage>
</organism>
<keyword evidence="3" id="KW-0804">Transcription</keyword>
<dbReference type="PANTHER" id="PTHR46797:SF23">
    <property type="entry name" value="HTH-TYPE TRANSCRIPTIONAL REGULATOR SUTR"/>
    <property type="match status" value="1"/>
</dbReference>
<dbReference type="SUPFAM" id="SSF47413">
    <property type="entry name" value="lambda repressor-like DNA-binding domains"/>
    <property type="match status" value="1"/>
</dbReference>
<dbReference type="GO" id="GO:0005829">
    <property type="term" value="C:cytosol"/>
    <property type="evidence" value="ECO:0007669"/>
    <property type="project" value="TreeGrafter"/>
</dbReference>
<dbReference type="Pfam" id="PF09856">
    <property type="entry name" value="ScfRs"/>
    <property type="match status" value="1"/>
</dbReference>
<dbReference type="InterPro" id="IPR018653">
    <property type="entry name" value="ScfR_C"/>
</dbReference>
<feature type="domain" description="HTH cro/C1-type" evidence="4">
    <location>
        <begin position="11"/>
        <end position="65"/>
    </location>
</feature>
<proteinExistence type="predicted"/>
<dbReference type="InterPro" id="IPR001387">
    <property type="entry name" value="Cro/C1-type_HTH"/>
</dbReference>
<dbReference type="EMBL" id="PZKE01000015">
    <property type="protein sequence ID" value="PTE13325.1"/>
    <property type="molecule type" value="Genomic_DNA"/>
</dbReference>
<accession>A0A2T4J638</accession>
<evidence type="ECO:0000313" key="6">
    <source>
        <dbReference type="Proteomes" id="UP000241362"/>
    </source>
</evidence>
<comment type="caution">
    <text evidence="5">The sequence shown here is derived from an EMBL/GenBank/DDBJ whole genome shotgun (WGS) entry which is preliminary data.</text>
</comment>
<evidence type="ECO:0000259" key="4">
    <source>
        <dbReference type="PROSITE" id="PS50943"/>
    </source>
</evidence>
<dbReference type="Pfam" id="PF01381">
    <property type="entry name" value="HTH_3"/>
    <property type="match status" value="1"/>
</dbReference>
<dbReference type="GO" id="GO:0003677">
    <property type="term" value="F:DNA binding"/>
    <property type="evidence" value="ECO:0007669"/>
    <property type="project" value="UniProtKB-KW"/>
</dbReference>
<dbReference type="Gene3D" id="1.10.260.40">
    <property type="entry name" value="lambda repressor-like DNA-binding domains"/>
    <property type="match status" value="1"/>
</dbReference>
<dbReference type="AlphaFoldDB" id="A0A2T4J638"/>
<dbReference type="InterPro" id="IPR050807">
    <property type="entry name" value="TransReg_Diox_bact_type"/>
</dbReference>
<dbReference type="GO" id="GO:0003700">
    <property type="term" value="F:DNA-binding transcription factor activity"/>
    <property type="evidence" value="ECO:0007669"/>
    <property type="project" value="TreeGrafter"/>
</dbReference>
<gene>
    <name evidence="5" type="ORF">C5F44_14265</name>
</gene>
<dbReference type="CDD" id="cd00093">
    <property type="entry name" value="HTH_XRE"/>
    <property type="match status" value="1"/>
</dbReference>
<dbReference type="InterPro" id="IPR010982">
    <property type="entry name" value="Lambda_DNA-bd_dom_sf"/>
</dbReference>
<dbReference type="PANTHER" id="PTHR46797">
    <property type="entry name" value="HTH-TYPE TRANSCRIPTIONAL REGULATOR"/>
    <property type="match status" value="1"/>
</dbReference>
<evidence type="ECO:0000256" key="1">
    <source>
        <dbReference type="ARBA" id="ARBA00023015"/>
    </source>
</evidence>
<keyword evidence="2" id="KW-0238">DNA-binding</keyword>
<keyword evidence="6" id="KW-1185">Reference proteome</keyword>
<keyword evidence="1" id="KW-0805">Transcription regulation</keyword>
<dbReference type="SMART" id="SM00530">
    <property type="entry name" value="HTH_XRE"/>
    <property type="match status" value="1"/>
</dbReference>
<dbReference type="PROSITE" id="PS50943">
    <property type="entry name" value="HTH_CROC1"/>
    <property type="match status" value="1"/>
</dbReference>
<evidence type="ECO:0000313" key="5">
    <source>
        <dbReference type="EMBL" id="PTE13325.1"/>
    </source>
</evidence>
<evidence type="ECO:0000256" key="3">
    <source>
        <dbReference type="ARBA" id="ARBA00023163"/>
    </source>
</evidence>
<name>A0A2T4J638_FUSBL</name>